<keyword evidence="2" id="KW-1185">Reference proteome</keyword>
<organism evidence="1 2">
    <name type="scientific">Bhargavaea ginsengi</name>
    <dbReference type="NCBI Taxonomy" id="426757"/>
    <lineage>
        <taxon>Bacteria</taxon>
        <taxon>Bacillati</taxon>
        <taxon>Bacillota</taxon>
        <taxon>Bacilli</taxon>
        <taxon>Bacillales</taxon>
        <taxon>Caryophanaceae</taxon>
        <taxon>Bhargavaea</taxon>
    </lineage>
</organism>
<protein>
    <submittedName>
        <fullName evidence="1">Uncharacterized protein</fullName>
    </submittedName>
</protein>
<dbReference type="PROSITE" id="PS51257">
    <property type="entry name" value="PROKAR_LIPOPROTEIN"/>
    <property type="match status" value="1"/>
</dbReference>
<proteinExistence type="predicted"/>
<evidence type="ECO:0000313" key="2">
    <source>
        <dbReference type="Proteomes" id="UP000199200"/>
    </source>
</evidence>
<dbReference type="EMBL" id="FNZF01000002">
    <property type="protein sequence ID" value="SEJ18349.1"/>
    <property type="molecule type" value="Genomic_DNA"/>
</dbReference>
<dbReference type="RefSeq" id="WP_092051073.1">
    <property type="nucleotide sequence ID" value="NZ_FNZF01000002.1"/>
</dbReference>
<dbReference type="STRING" id="426757.SAMN04488127_1202"/>
<dbReference type="Proteomes" id="UP000199200">
    <property type="component" value="Unassembled WGS sequence"/>
</dbReference>
<reference evidence="2" key="1">
    <citation type="submission" date="2016-10" db="EMBL/GenBank/DDBJ databases">
        <authorList>
            <person name="Varghese N."/>
            <person name="Submissions S."/>
        </authorList>
    </citation>
    <scope>NUCLEOTIDE SEQUENCE [LARGE SCALE GENOMIC DNA]</scope>
    <source>
        <strain evidence="2">CGMCC 1.6763</strain>
    </source>
</reference>
<gene>
    <name evidence="1" type="ORF">SAMN04488127_1202</name>
</gene>
<sequence>MKKLMIGAVAAVFLAACGTGDGGSGGGAGQPAPDELSVQVEDMEETKGFITAIDGERVLVNQVFYTIDEETHLVSIGDGAERELSIEDLELGMRADVYHSGMLAESFPAQGHATVFAVPKDGQSLSQTEAFQAFIEAEGDDFVILGKPEIGSETIRFDFTMVTGNESYTVELDVESHDYTLEPKQD</sequence>
<evidence type="ECO:0000313" key="1">
    <source>
        <dbReference type="EMBL" id="SEJ18349.1"/>
    </source>
</evidence>
<dbReference type="OrthoDB" id="2451908at2"/>
<name>A0A1H6WMS4_9BACL</name>
<accession>A0A1H6WMS4</accession>
<dbReference type="AlphaFoldDB" id="A0A1H6WMS4"/>